<comment type="similarity">
    <text evidence="2">Belongs to the jagunal family.</text>
</comment>
<evidence type="ECO:0000256" key="5">
    <source>
        <dbReference type="ARBA" id="ARBA00022989"/>
    </source>
</evidence>
<organism evidence="8 9">
    <name type="scientific">Tetranychus urticae</name>
    <name type="common">Two-spotted spider mite</name>
    <dbReference type="NCBI Taxonomy" id="32264"/>
    <lineage>
        <taxon>Eukaryota</taxon>
        <taxon>Metazoa</taxon>
        <taxon>Ecdysozoa</taxon>
        <taxon>Arthropoda</taxon>
        <taxon>Chelicerata</taxon>
        <taxon>Arachnida</taxon>
        <taxon>Acari</taxon>
        <taxon>Acariformes</taxon>
        <taxon>Trombidiformes</taxon>
        <taxon>Prostigmata</taxon>
        <taxon>Eleutherengona</taxon>
        <taxon>Raphignathae</taxon>
        <taxon>Tetranychoidea</taxon>
        <taxon>Tetranychidae</taxon>
        <taxon>Tetranychus</taxon>
    </lineage>
</organism>
<sequence length="189" mass="22433">MASKGPMVQGTDGSDHLHRQTIALHYSQSVINKSRLKWSITMHYLLFGLMVAKLTDDILDRFDVFILELQQLYIPKPMIWEWIWTLSVFFNYIASKAMKKNNPTSMKFYLFIINLTAIFPVFYAMIVYLSDFLVYFETRDVTKVTHVWNKYPLAVIWYGFLLVALQVHLAQFVFAYKLIKVWSLKKRRE</sequence>
<dbReference type="Pfam" id="PF07086">
    <property type="entry name" value="Jagunal"/>
    <property type="match status" value="1"/>
</dbReference>
<keyword evidence="5 7" id="KW-1133">Transmembrane helix</keyword>
<feature type="transmembrane region" description="Helical" evidence="7">
    <location>
        <begin position="156"/>
        <end position="179"/>
    </location>
</feature>
<accession>T1L1P7</accession>
<dbReference type="InterPro" id="IPR009787">
    <property type="entry name" value="Jagunal"/>
</dbReference>
<dbReference type="AlphaFoldDB" id="T1L1P7"/>
<gene>
    <name evidence="8" type="primary">107369480</name>
</gene>
<reference evidence="8" key="2">
    <citation type="submission" date="2015-06" db="UniProtKB">
        <authorList>
            <consortium name="EnsemblMetazoa"/>
        </authorList>
    </citation>
    <scope>IDENTIFICATION</scope>
</reference>
<evidence type="ECO:0000256" key="1">
    <source>
        <dbReference type="ARBA" id="ARBA00004477"/>
    </source>
</evidence>
<dbReference type="GO" id="GO:0007029">
    <property type="term" value="P:endoplasmic reticulum organization"/>
    <property type="evidence" value="ECO:0007669"/>
    <property type="project" value="InterPro"/>
</dbReference>
<evidence type="ECO:0000256" key="7">
    <source>
        <dbReference type="SAM" id="Phobius"/>
    </source>
</evidence>
<feature type="transmembrane region" description="Helical" evidence="7">
    <location>
        <begin position="74"/>
        <end position="94"/>
    </location>
</feature>
<evidence type="ECO:0000256" key="6">
    <source>
        <dbReference type="ARBA" id="ARBA00023136"/>
    </source>
</evidence>
<name>T1L1P7_TETUR</name>
<evidence type="ECO:0000256" key="2">
    <source>
        <dbReference type="ARBA" id="ARBA00008462"/>
    </source>
</evidence>
<evidence type="ECO:0000256" key="3">
    <source>
        <dbReference type="ARBA" id="ARBA00022692"/>
    </source>
</evidence>
<keyword evidence="9" id="KW-1185">Reference proteome</keyword>
<dbReference type="HOGENOM" id="CLU_121621_0_0_1"/>
<keyword evidence="4" id="KW-0256">Endoplasmic reticulum</keyword>
<dbReference type="Proteomes" id="UP000015104">
    <property type="component" value="Unassembled WGS sequence"/>
</dbReference>
<dbReference type="GO" id="GO:0005789">
    <property type="term" value="C:endoplasmic reticulum membrane"/>
    <property type="evidence" value="ECO:0007669"/>
    <property type="project" value="UniProtKB-SubCell"/>
</dbReference>
<reference evidence="9" key="1">
    <citation type="submission" date="2011-08" db="EMBL/GenBank/DDBJ databases">
        <authorList>
            <person name="Rombauts S."/>
        </authorList>
    </citation>
    <scope>NUCLEOTIDE SEQUENCE</scope>
    <source>
        <strain evidence="9">London</strain>
    </source>
</reference>
<evidence type="ECO:0008006" key="10">
    <source>
        <dbReference type="Google" id="ProtNLM"/>
    </source>
</evidence>
<dbReference type="OrthoDB" id="8914197at2759"/>
<proteinExistence type="inferred from homology"/>
<keyword evidence="6 7" id="KW-0472">Membrane</keyword>
<dbReference type="EMBL" id="CAEY01000920">
    <property type="status" value="NOT_ANNOTATED_CDS"/>
    <property type="molecule type" value="Genomic_DNA"/>
</dbReference>
<dbReference type="PANTHER" id="PTHR20955:SF1">
    <property type="entry name" value="PROTEIN JAGUNAL HOMOLOG 1"/>
    <property type="match status" value="1"/>
</dbReference>
<keyword evidence="3 7" id="KW-0812">Transmembrane</keyword>
<evidence type="ECO:0000256" key="4">
    <source>
        <dbReference type="ARBA" id="ARBA00022824"/>
    </source>
</evidence>
<dbReference type="PANTHER" id="PTHR20955">
    <property type="entry name" value="PROTEIN JAGUNAL HOMOLOG 1"/>
    <property type="match status" value="1"/>
</dbReference>
<protein>
    <recommendedName>
        <fullName evidence="10">Protein jagunal</fullName>
    </recommendedName>
</protein>
<feature type="transmembrane region" description="Helical" evidence="7">
    <location>
        <begin position="106"/>
        <end position="136"/>
    </location>
</feature>
<dbReference type="OMA" id="PYGVLWY"/>
<evidence type="ECO:0000313" key="9">
    <source>
        <dbReference type="Proteomes" id="UP000015104"/>
    </source>
</evidence>
<dbReference type="KEGG" id="tut:107369480"/>
<dbReference type="GO" id="GO:0016192">
    <property type="term" value="P:vesicle-mediated transport"/>
    <property type="evidence" value="ECO:0007669"/>
    <property type="project" value="TreeGrafter"/>
</dbReference>
<dbReference type="EnsemblMetazoa" id="tetur32g00390.1">
    <property type="protein sequence ID" value="tetur32g00390.1"/>
    <property type="gene ID" value="tetur32g00390"/>
</dbReference>
<dbReference type="eggNOG" id="KOG4054">
    <property type="taxonomic scope" value="Eukaryota"/>
</dbReference>
<evidence type="ECO:0000313" key="8">
    <source>
        <dbReference type="EnsemblMetazoa" id="tetur32g00390.1"/>
    </source>
</evidence>
<comment type="subcellular location">
    <subcellularLocation>
        <location evidence="1">Endoplasmic reticulum membrane</location>
        <topology evidence="1">Multi-pass membrane protein</topology>
    </subcellularLocation>
</comment>